<evidence type="ECO:0000259" key="8">
    <source>
        <dbReference type="PROSITE" id="PS51007"/>
    </source>
</evidence>
<keyword evidence="5 6" id="KW-0408">Iron</keyword>
<dbReference type="PANTHER" id="PTHR33751:SF9">
    <property type="entry name" value="CYTOCHROME C4"/>
    <property type="match status" value="1"/>
</dbReference>
<accession>A0ABV8MUA2</accession>
<protein>
    <submittedName>
        <fullName evidence="9">C-type cytochrome</fullName>
    </submittedName>
</protein>
<organism evidence="9 10">
    <name type="scientific">Chitinimonas lacunae</name>
    <dbReference type="NCBI Taxonomy" id="1963018"/>
    <lineage>
        <taxon>Bacteria</taxon>
        <taxon>Pseudomonadati</taxon>
        <taxon>Pseudomonadota</taxon>
        <taxon>Betaproteobacteria</taxon>
        <taxon>Neisseriales</taxon>
        <taxon>Chitinibacteraceae</taxon>
        <taxon>Chitinimonas</taxon>
    </lineage>
</organism>
<keyword evidence="2 6" id="KW-0349">Heme</keyword>
<comment type="caution">
    <text evidence="9">The sequence shown here is derived from an EMBL/GenBank/DDBJ whole genome shotgun (WGS) entry which is preliminary data.</text>
</comment>
<keyword evidence="1" id="KW-0813">Transport</keyword>
<dbReference type="SUPFAM" id="SSF46626">
    <property type="entry name" value="Cytochrome c"/>
    <property type="match status" value="1"/>
</dbReference>
<proteinExistence type="predicted"/>
<sequence length="105" mass="11360">MRHLSAVCLTLLAAQVAAADLAAGRAKAEQVCAACHKIDGNSDNPQYPVLAGQHADYLRRALHDYRNGSRNNGVMLPYAQALSRTDIDNVSAWFASQPSRLVSRP</sequence>
<evidence type="ECO:0000256" key="5">
    <source>
        <dbReference type="ARBA" id="ARBA00023004"/>
    </source>
</evidence>
<dbReference type="InterPro" id="IPR036909">
    <property type="entry name" value="Cyt_c-like_dom_sf"/>
</dbReference>
<feature type="chain" id="PRO_5046359497" evidence="7">
    <location>
        <begin position="20"/>
        <end position="105"/>
    </location>
</feature>
<evidence type="ECO:0000256" key="2">
    <source>
        <dbReference type="ARBA" id="ARBA00022617"/>
    </source>
</evidence>
<keyword evidence="3 6" id="KW-0479">Metal-binding</keyword>
<evidence type="ECO:0000256" key="1">
    <source>
        <dbReference type="ARBA" id="ARBA00022448"/>
    </source>
</evidence>
<dbReference type="InterPro" id="IPR009056">
    <property type="entry name" value="Cyt_c-like_dom"/>
</dbReference>
<dbReference type="Proteomes" id="UP001595791">
    <property type="component" value="Unassembled WGS sequence"/>
</dbReference>
<evidence type="ECO:0000313" key="10">
    <source>
        <dbReference type="Proteomes" id="UP001595791"/>
    </source>
</evidence>
<dbReference type="Pfam" id="PF00034">
    <property type="entry name" value="Cytochrom_C"/>
    <property type="match status" value="1"/>
</dbReference>
<evidence type="ECO:0000256" key="6">
    <source>
        <dbReference type="PROSITE-ProRule" id="PRU00433"/>
    </source>
</evidence>
<keyword evidence="10" id="KW-1185">Reference proteome</keyword>
<keyword evidence="4" id="KW-0249">Electron transport</keyword>
<dbReference type="InterPro" id="IPR050597">
    <property type="entry name" value="Cytochrome_c_Oxidase_Subunit"/>
</dbReference>
<evidence type="ECO:0000256" key="3">
    <source>
        <dbReference type="ARBA" id="ARBA00022723"/>
    </source>
</evidence>
<feature type="domain" description="Cytochrome c" evidence="8">
    <location>
        <begin position="19"/>
        <end position="98"/>
    </location>
</feature>
<dbReference type="Gene3D" id="1.10.760.10">
    <property type="entry name" value="Cytochrome c-like domain"/>
    <property type="match status" value="1"/>
</dbReference>
<keyword evidence="7" id="KW-0732">Signal</keyword>
<gene>
    <name evidence="9" type="ORF">ACFOW7_18425</name>
</gene>
<dbReference type="PROSITE" id="PS51007">
    <property type="entry name" value="CYTC"/>
    <property type="match status" value="1"/>
</dbReference>
<name>A0ABV8MUA2_9NEIS</name>
<dbReference type="RefSeq" id="WP_378167123.1">
    <property type="nucleotide sequence ID" value="NZ_JBHSBU010000001.1"/>
</dbReference>
<reference evidence="10" key="1">
    <citation type="journal article" date="2019" name="Int. J. Syst. Evol. Microbiol.">
        <title>The Global Catalogue of Microorganisms (GCM) 10K type strain sequencing project: providing services to taxonomists for standard genome sequencing and annotation.</title>
        <authorList>
            <consortium name="The Broad Institute Genomics Platform"/>
            <consortium name="The Broad Institute Genome Sequencing Center for Infectious Disease"/>
            <person name="Wu L."/>
            <person name="Ma J."/>
        </authorList>
    </citation>
    <scope>NUCLEOTIDE SEQUENCE [LARGE SCALE GENOMIC DNA]</scope>
    <source>
        <strain evidence="10">LMG 29894</strain>
    </source>
</reference>
<evidence type="ECO:0000313" key="9">
    <source>
        <dbReference type="EMBL" id="MFC4161319.1"/>
    </source>
</evidence>
<dbReference type="EMBL" id="JBHSBU010000001">
    <property type="protein sequence ID" value="MFC4161319.1"/>
    <property type="molecule type" value="Genomic_DNA"/>
</dbReference>
<dbReference type="PANTHER" id="PTHR33751">
    <property type="entry name" value="CBB3-TYPE CYTOCHROME C OXIDASE SUBUNIT FIXP"/>
    <property type="match status" value="1"/>
</dbReference>
<feature type="signal peptide" evidence="7">
    <location>
        <begin position="1"/>
        <end position="19"/>
    </location>
</feature>
<evidence type="ECO:0000256" key="7">
    <source>
        <dbReference type="SAM" id="SignalP"/>
    </source>
</evidence>
<evidence type="ECO:0000256" key="4">
    <source>
        <dbReference type="ARBA" id="ARBA00022982"/>
    </source>
</evidence>